<dbReference type="Proteomes" id="UP000199163">
    <property type="component" value="Unassembled WGS sequence"/>
</dbReference>
<dbReference type="STRING" id="568899.SAMN05192534_10680"/>
<evidence type="ECO:0000313" key="3">
    <source>
        <dbReference type="EMBL" id="SDH48981.1"/>
    </source>
</evidence>
<name>A0A1G8CU24_9BACI</name>
<keyword evidence="2" id="KW-0812">Transmembrane</keyword>
<evidence type="ECO:0000256" key="1">
    <source>
        <dbReference type="SAM" id="MobiDB-lite"/>
    </source>
</evidence>
<keyword evidence="4" id="KW-1185">Reference proteome</keyword>
<gene>
    <name evidence="3" type="ORF">SAMN05192534_10680</name>
</gene>
<dbReference type="AlphaFoldDB" id="A0A1G8CU24"/>
<feature type="compositionally biased region" description="Basic and acidic residues" evidence="1">
    <location>
        <begin position="1"/>
        <end position="10"/>
    </location>
</feature>
<evidence type="ECO:0000256" key="2">
    <source>
        <dbReference type="SAM" id="Phobius"/>
    </source>
</evidence>
<sequence length="139" mass="15038">MDEDKQRNDLQDEANLLANEEEYPVDNAQDNDYNMETASEVASPGIGSRDNMSEPQREEEEQEATMEANVDDESMGKGLGITALILSICSLFFLPVITGGAGIVLGIFAARKGANALGYWSIGLGAFSIAMTVFFAPFF</sequence>
<dbReference type="InterPro" id="IPR055338">
    <property type="entry name" value="YqfX-like"/>
</dbReference>
<feature type="transmembrane region" description="Helical" evidence="2">
    <location>
        <begin position="117"/>
        <end position="138"/>
    </location>
</feature>
<dbReference type="PANTHER" id="PTHR40040:SF1">
    <property type="entry name" value="MEMBRANE PROTEIN"/>
    <property type="match status" value="1"/>
</dbReference>
<feature type="region of interest" description="Disordered" evidence="1">
    <location>
        <begin position="1"/>
        <end position="71"/>
    </location>
</feature>
<dbReference type="EMBL" id="FNDK01000006">
    <property type="protein sequence ID" value="SDH48981.1"/>
    <property type="molecule type" value="Genomic_DNA"/>
</dbReference>
<evidence type="ECO:0008006" key="5">
    <source>
        <dbReference type="Google" id="ProtNLM"/>
    </source>
</evidence>
<reference evidence="3 4" key="1">
    <citation type="submission" date="2016-10" db="EMBL/GenBank/DDBJ databases">
        <authorList>
            <person name="de Groot N.N."/>
        </authorList>
    </citation>
    <scope>NUCLEOTIDE SEQUENCE [LARGE SCALE GENOMIC DNA]</scope>
    <source>
        <strain evidence="3 4">DSM 21632</strain>
    </source>
</reference>
<feature type="compositionally biased region" description="Acidic residues" evidence="1">
    <location>
        <begin position="57"/>
        <end position="71"/>
    </location>
</feature>
<dbReference type="PANTHER" id="PTHR40040">
    <property type="entry name" value="SMALL HYDROPHOBIC PROTEIN-RELATED"/>
    <property type="match status" value="1"/>
</dbReference>
<keyword evidence="2" id="KW-0472">Membrane</keyword>
<proteinExistence type="predicted"/>
<accession>A0A1G8CU24</accession>
<evidence type="ECO:0000313" key="4">
    <source>
        <dbReference type="Proteomes" id="UP000199163"/>
    </source>
</evidence>
<feature type="transmembrane region" description="Helical" evidence="2">
    <location>
        <begin position="81"/>
        <end position="110"/>
    </location>
</feature>
<keyword evidence="2" id="KW-1133">Transmembrane helix</keyword>
<protein>
    <recommendedName>
        <fullName evidence="5">DUF4190 domain-containing protein</fullName>
    </recommendedName>
</protein>
<feature type="compositionally biased region" description="Polar residues" evidence="1">
    <location>
        <begin position="28"/>
        <end position="37"/>
    </location>
</feature>
<dbReference type="RefSeq" id="WP_245705203.1">
    <property type="nucleotide sequence ID" value="NZ_FNDK01000006.1"/>
</dbReference>
<organism evidence="3 4">
    <name type="scientific">Alteribacillus persepolensis</name>
    <dbReference type="NCBI Taxonomy" id="568899"/>
    <lineage>
        <taxon>Bacteria</taxon>
        <taxon>Bacillati</taxon>
        <taxon>Bacillota</taxon>
        <taxon>Bacilli</taxon>
        <taxon>Bacillales</taxon>
        <taxon>Bacillaceae</taxon>
        <taxon>Alteribacillus</taxon>
    </lineage>
</organism>